<dbReference type="Proteomes" id="UP000694866">
    <property type="component" value="Unplaced"/>
</dbReference>
<dbReference type="Pfam" id="PF12874">
    <property type="entry name" value="zf-met"/>
    <property type="match status" value="1"/>
</dbReference>
<evidence type="ECO:0000313" key="9">
    <source>
        <dbReference type="RefSeq" id="XP_011303610.1"/>
    </source>
</evidence>
<evidence type="ECO:0000256" key="3">
    <source>
        <dbReference type="ARBA" id="ARBA00022771"/>
    </source>
</evidence>
<accession>A0A9R1U0K8</accession>
<dbReference type="PANTHER" id="PTHR24408">
    <property type="entry name" value="ZINC FINGER PROTEIN"/>
    <property type="match status" value="1"/>
</dbReference>
<proteinExistence type="predicted"/>
<gene>
    <name evidence="9 10" type="primary">LOC105266864</name>
</gene>
<evidence type="ECO:0000256" key="4">
    <source>
        <dbReference type="ARBA" id="ARBA00022833"/>
    </source>
</evidence>
<sequence>MVNERISQSDDGLPEISNPSIHLSETEMIHVKEESFNLFHKEDEISPVIFQNNNMKKELEEYSPDLGLLDTEDNESDEETIATFITAAGQQLALYAVEDSEEVFAVAVYDESGEPPSDFQFLMKEDVEKLIGEGAVRTVKKTPQFKKQIYSMENIESIVPEPIEPPEPLEETPQIHQKEIIQEFNSTHVKEENSFADEDVNLTEPLTKPVLNFEENVVNPELYEHWPSENVFLVVQESPSIERPEETVRKAPVKEEINTKVMEESVQYILSDEPPPDPSDLTLADIEKILERDIPRSKAASREVKAEMYSRVDMDSSYETLEDINVEDHESFPQEVIFNTQTSPEVLRIKRPRKQQLTAVNRADSEIIIQPAIMAEVDDDNVYGNGWRVQPKKRGRRKKNETMKKTKYMKTRRKNKPRKKKKNRIEVIDIDVEDVNREIITLEDGKEKGSSDKENDVIMVGDSDDDDEDKDDDVEPDDSDDSDYDDGAERRRSRRLEVFKCQGCRREFRGKRALETHARVCSKGKPSERMSERTRTETRRSGPMRAARLKSTSDGSREKKEYKCKSCHERFEVVVALARHVRLMHTLKKKMTGGFKEKKESLEDTSRATRSLRKREKEKKIEGRRKERFEKVRKVRSWRNAGTRKMNCRDCGRWFSSLAMMLAHSLQHATKKIVSEKSKVQRCRRCKKVFRSRFLYIRHLRSHSSPSTLRKRQSSVIRQSVVKTTMNKRGRPQKS</sequence>
<feature type="region of interest" description="Disordered" evidence="6">
    <location>
        <begin position="1"/>
        <end position="21"/>
    </location>
</feature>
<evidence type="ECO:0000256" key="6">
    <source>
        <dbReference type="SAM" id="MobiDB-lite"/>
    </source>
</evidence>
<feature type="compositionally biased region" description="Basic residues" evidence="6">
    <location>
        <begin position="390"/>
        <end position="423"/>
    </location>
</feature>
<feature type="domain" description="C2H2-type" evidence="7">
    <location>
        <begin position="562"/>
        <end position="590"/>
    </location>
</feature>
<dbReference type="AlphaFoldDB" id="A0A9R1T688"/>
<feature type="domain" description="C2H2-type" evidence="7">
    <location>
        <begin position="646"/>
        <end position="673"/>
    </location>
</feature>
<dbReference type="SUPFAM" id="SSF57667">
    <property type="entry name" value="beta-beta-alpha zinc fingers"/>
    <property type="match status" value="1"/>
</dbReference>
<keyword evidence="1" id="KW-0479">Metal-binding</keyword>
<keyword evidence="8" id="KW-1185">Reference proteome</keyword>
<feature type="compositionally biased region" description="Basic and acidic residues" evidence="6">
    <location>
        <begin position="445"/>
        <end position="456"/>
    </location>
</feature>
<dbReference type="InterPro" id="IPR036236">
    <property type="entry name" value="Znf_C2H2_sf"/>
</dbReference>
<evidence type="ECO:0000256" key="5">
    <source>
        <dbReference type="PROSITE-ProRule" id="PRU00042"/>
    </source>
</evidence>
<dbReference type="InterPro" id="IPR013087">
    <property type="entry name" value="Znf_C2H2_type"/>
</dbReference>
<feature type="compositionally biased region" description="Polar residues" evidence="6">
    <location>
        <begin position="1"/>
        <end position="10"/>
    </location>
</feature>
<organism evidence="8 9">
    <name type="scientific">Fopius arisanus</name>
    <dbReference type="NCBI Taxonomy" id="64838"/>
    <lineage>
        <taxon>Eukaryota</taxon>
        <taxon>Metazoa</taxon>
        <taxon>Ecdysozoa</taxon>
        <taxon>Arthropoda</taxon>
        <taxon>Hexapoda</taxon>
        <taxon>Insecta</taxon>
        <taxon>Pterygota</taxon>
        <taxon>Neoptera</taxon>
        <taxon>Endopterygota</taxon>
        <taxon>Hymenoptera</taxon>
        <taxon>Apocrita</taxon>
        <taxon>Ichneumonoidea</taxon>
        <taxon>Braconidae</taxon>
        <taxon>Opiinae</taxon>
        <taxon>Fopius</taxon>
    </lineage>
</organism>
<dbReference type="RefSeq" id="XP_011303610.1">
    <property type="nucleotide sequence ID" value="XM_011305308.1"/>
</dbReference>
<dbReference type="GeneID" id="105266864"/>
<keyword evidence="3 5" id="KW-0863">Zinc-finger</keyword>
<feature type="compositionally biased region" description="Basic and acidic residues" evidence="6">
    <location>
        <begin position="525"/>
        <end position="540"/>
    </location>
</feature>
<feature type="compositionally biased region" description="Basic and acidic residues" evidence="6">
    <location>
        <begin position="596"/>
        <end position="607"/>
    </location>
</feature>
<dbReference type="GO" id="GO:0000981">
    <property type="term" value="F:DNA-binding transcription factor activity, RNA polymerase II-specific"/>
    <property type="evidence" value="ECO:0007669"/>
    <property type="project" value="TreeGrafter"/>
</dbReference>
<feature type="region of interest" description="Disordered" evidence="6">
    <location>
        <begin position="385"/>
        <end position="424"/>
    </location>
</feature>
<evidence type="ECO:0000259" key="7">
    <source>
        <dbReference type="PROSITE" id="PS50157"/>
    </source>
</evidence>
<dbReference type="GO" id="GO:0008270">
    <property type="term" value="F:zinc ion binding"/>
    <property type="evidence" value="ECO:0007669"/>
    <property type="project" value="UniProtKB-KW"/>
</dbReference>
<keyword evidence="4" id="KW-0862">Zinc</keyword>
<feature type="region of interest" description="Disordered" evidence="6">
    <location>
        <begin position="596"/>
        <end position="620"/>
    </location>
</feature>
<name>A0A9R1T688_9HYME</name>
<dbReference type="PROSITE" id="PS00028">
    <property type="entry name" value="ZINC_FINGER_C2H2_1"/>
    <property type="match status" value="3"/>
</dbReference>
<dbReference type="Gene3D" id="3.30.160.60">
    <property type="entry name" value="Classic Zinc Finger"/>
    <property type="match status" value="2"/>
</dbReference>
<protein>
    <submittedName>
        <fullName evidence="9 10">Glutamic acid-rich protein-like</fullName>
    </submittedName>
</protein>
<feature type="region of interest" description="Disordered" evidence="6">
    <location>
        <begin position="519"/>
        <end position="557"/>
    </location>
</feature>
<feature type="compositionally biased region" description="Acidic residues" evidence="6">
    <location>
        <begin position="462"/>
        <end position="486"/>
    </location>
</feature>
<dbReference type="GO" id="GO:0005634">
    <property type="term" value="C:nucleus"/>
    <property type="evidence" value="ECO:0007669"/>
    <property type="project" value="TreeGrafter"/>
</dbReference>
<dbReference type="KEGG" id="fas:105266864"/>
<feature type="region of interest" description="Disordered" evidence="6">
    <location>
        <begin position="445"/>
        <end position="489"/>
    </location>
</feature>
<evidence type="ECO:0000313" key="8">
    <source>
        <dbReference type="Proteomes" id="UP000694866"/>
    </source>
</evidence>
<dbReference type="SMART" id="SM00355">
    <property type="entry name" value="ZnF_C2H2"/>
    <property type="match status" value="4"/>
</dbReference>
<feature type="domain" description="C2H2-type" evidence="7">
    <location>
        <begin position="681"/>
        <end position="708"/>
    </location>
</feature>
<accession>A0A9R1T688</accession>
<dbReference type="GO" id="GO:0043565">
    <property type="term" value="F:sequence-specific DNA binding"/>
    <property type="evidence" value="ECO:0007669"/>
    <property type="project" value="TreeGrafter"/>
</dbReference>
<evidence type="ECO:0000313" key="10">
    <source>
        <dbReference type="RefSeq" id="XP_011303614.1"/>
    </source>
</evidence>
<feature type="domain" description="C2H2-type" evidence="7">
    <location>
        <begin position="499"/>
        <end position="526"/>
    </location>
</feature>
<reference evidence="9 10" key="1">
    <citation type="submission" date="2025-04" db="UniProtKB">
        <authorList>
            <consortium name="RefSeq"/>
        </authorList>
    </citation>
    <scope>IDENTIFICATION</scope>
    <source>
        <strain evidence="9 10">USDA-PBARC FA_bdor</strain>
        <tissue evidence="9 10">Whole organism</tissue>
    </source>
</reference>
<dbReference type="PROSITE" id="PS50157">
    <property type="entry name" value="ZINC_FINGER_C2H2_2"/>
    <property type="match status" value="4"/>
</dbReference>
<evidence type="ECO:0000256" key="2">
    <source>
        <dbReference type="ARBA" id="ARBA00022737"/>
    </source>
</evidence>
<evidence type="ECO:0000256" key="1">
    <source>
        <dbReference type="ARBA" id="ARBA00022723"/>
    </source>
</evidence>
<dbReference type="RefSeq" id="XP_011303614.1">
    <property type="nucleotide sequence ID" value="XM_011305312.1"/>
</dbReference>
<dbReference type="PANTHER" id="PTHR24408:SF58">
    <property type="entry name" value="TRANSCRIPTION FACTOR (TFIIIA), PUTATIVE (AFU_ORTHOLOGUE AFUA_1G05150)-RELATED"/>
    <property type="match status" value="1"/>
</dbReference>
<dbReference type="OrthoDB" id="7694372at2759"/>
<keyword evidence="2" id="KW-0677">Repeat</keyword>